<name>A0A6A6CCS3_ZASCE</name>
<evidence type="ECO:0008006" key="5">
    <source>
        <dbReference type="Google" id="ProtNLM"/>
    </source>
</evidence>
<dbReference type="GeneID" id="54570775"/>
<evidence type="ECO:0000313" key="3">
    <source>
        <dbReference type="EMBL" id="KAF2164997.1"/>
    </source>
</evidence>
<comment type="similarity">
    <text evidence="2">Belongs to the asaB hydroxylase/desaturase family.</text>
</comment>
<dbReference type="EMBL" id="ML993602">
    <property type="protein sequence ID" value="KAF2164997.1"/>
    <property type="molecule type" value="Genomic_DNA"/>
</dbReference>
<gene>
    <name evidence="3" type="ORF">M409DRAFT_67670</name>
</gene>
<evidence type="ECO:0000256" key="2">
    <source>
        <dbReference type="ARBA" id="ARBA00023604"/>
    </source>
</evidence>
<dbReference type="PANTHER" id="PTHR34598">
    <property type="entry name" value="BLL6449 PROTEIN"/>
    <property type="match status" value="1"/>
</dbReference>
<dbReference type="PANTHER" id="PTHR34598:SF3">
    <property type="entry name" value="OXIDOREDUCTASE AN1597"/>
    <property type="match status" value="1"/>
</dbReference>
<protein>
    <recommendedName>
        <fullName evidence="5">GA4 desaturase family protein</fullName>
    </recommendedName>
</protein>
<keyword evidence="4" id="KW-1185">Reference proteome</keyword>
<evidence type="ECO:0000313" key="4">
    <source>
        <dbReference type="Proteomes" id="UP000799537"/>
    </source>
</evidence>
<dbReference type="InterPro" id="IPR044053">
    <property type="entry name" value="AsaB-like"/>
</dbReference>
<dbReference type="RefSeq" id="XP_033665886.1">
    <property type="nucleotide sequence ID" value="XM_033817503.1"/>
</dbReference>
<accession>A0A6A6CCS3</accession>
<dbReference type="Proteomes" id="UP000799537">
    <property type="component" value="Unassembled WGS sequence"/>
</dbReference>
<evidence type="ECO:0000256" key="1">
    <source>
        <dbReference type="ARBA" id="ARBA00023002"/>
    </source>
</evidence>
<proteinExistence type="inferred from homology"/>
<sequence>MGSVLPPNTVHTTLNYYLTPEKGGTKIFYPGTAGNYRRKHEPHDVDIFDLREASEEIQLDKQGFQLVQHSSLDQDLSDPDFVKTKVYDDTAELLKKATGASRVHVFSHIIRKQTWASAVEAGKDLVDKATQSTMASAMFIHVDQSYDGAAEVLRDNLPAEEAARLSNSRWAIINVWRPIQQTVRREQLAFCDARTVPEEDLYPVRAQLPSKGSGTYEDVSKGGTFETWHLLANPSHRWYYASELEPDESLLIKCYDSKKDGRARATPHTAFTSDRDSGPPRQSIEVRCLVFWEDQSLE</sequence>
<dbReference type="AlphaFoldDB" id="A0A6A6CCS3"/>
<reference evidence="3" key="1">
    <citation type="journal article" date="2020" name="Stud. Mycol.">
        <title>101 Dothideomycetes genomes: a test case for predicting lifestyles and emergence of pathogens.</title>
        <authorList>
            <person name="Haridas S."/>
            <person name="Albert R."/>
            <person name="Binder M."/>
            <person name="Bloem J."/>
            <person name="Labutti K."/>
            <person name="Salamov A."/>
            <person name="Andreopoulos B."/>
            <person name="Baker S."/>
            <person name="Barry K."/>
            <person name="Bills G."/>
            <person name="Bluhm B."/>
            <person name="Cannon C."/>
            <person name="Castanera R."/>
            <person name="Culley D."/>
            <person name="Daum C."/>
            <person name="Ezra D."/>
            <person name="Gonzalez J."/>
            <person name="Henrissat B."/>
            <person name="Kuo A."/>
            <person name="Liang C."/>
            <person name="Lipzen A."/>
            <person name="Lutzoni F."/>
            <person name="Magnuson J."/>
            <person name="Mondo S."/>
            <person name="Nolan M."/>
            <person name="Ohm R."/>
            <person name="Pangilinan J."/>
            <person name="Park H.-J."/>
            <person name="Ramirez L."/>
            <person name="Alfaro M."/>
            <person name="Sun H."/>
            <person name="Tritt A."/>
            <person name="Yoshinaga Y."/>
            <person name="Zwiers L.-H."/>
            <person name="Turgeon B."/>
            <person name="Goodwin S."/>
            <person name="Spatafora J."/>
            <person name="Crous P."/>
            <person name="Grigoriev I."/>
        </authorList>
    </citation>
    <scope>NUCLEOTIDE SEQUENCE</scope>
    <source>
        <strain evidence="3">ATCC 36951</strain>
    </source>
</reference>
<dbReference type="GO" id="GO:0016491">
    <property type="term" value="F:oxidoreductase activity"/>
    <property type="evidence" value="ECO:0007669"/>
    <property type="project" value="UniProtKB-KW"/>
</dbReference>
<keyword evidence="1" id="KW-0560">Oxidoreductase</keyword>
<organism evidence="3 4">
    <name type="scientific">Zasmidium cellare ATCC 36951</name>
    <dbReference type="NCBI Taxonomy" id="1080233"/>
    <lineage>
        <taxon>Eukaryota</taxon>
        <taxon>Fungi</taxon>
        <taxon>Dikarya</taxon>
        <taxon>Ascomycota</taxon>
        <taxon>Pezizomycotina</taxon>
        <taxon>Dothideomycetes</taxon>
        <taxon>Dothideomycetidae</taxon>
        <taxon>Mycosphaerellales</taxon>
        <taxon>Mycosphaerellaceae</taxon>
        <taxon>Zasmidium</taxon>
    </lineage>
</organism>
<dbReference type="NCBIfam" id="NF041278">
    <property type="entry name" value="CmcJ_NvfI_EfuI"/>
    <property type="match status" value="1"/>
</dbReference>
<dbReference type="OrthoDB" id="412788at2759"/>